<evidence type="ECO:0000256" key="1">
    <source>
        <dbReference type="SAM" id="Phobius"/>
    </source>
</evidence>
<evidence type="ECO:0000313" key="2">
    <source>
        <dbReference type="EMBL" id="SFF57868.1"/>
    </source>
</evidence>
<dbReference type="AlphaFoldDB" id="A0A1I2JUV3"/>
<organism evidence="2 3">
    <name type="scientific">Halobacillus alkaliphilus</name>
    <dbReference type="NCBI Taxonomy" id="396056"/>
    <lineage>
        <taxon>Bacteria</taxon>
        <taxon>Bacillati</taxon>
        <taxon>Bacillota</taxon>
        <taxon>Bacilli</taxon>
        <taxon>Bacillales</taxon>
        <taxon>Bacillaceae</taxon>
        <taxon>Halobacillus</taxon>
    </lineage>
</organism>
<evidence type="ECO:0000313" key="3">
    <source>
        <dbReference type="Proteomes" id="UP000198897"/>
    </source>
</evidence>
<sequence>MVTALKIIVIPLYVLGMSLLINPLFNVDLDLFGHIVVVIPLTLMTYWQVFYFNKRKK</sequence>
<name>A0A1I2JUV3_9BACI</name>
<protein>
    <submittedName>
        <fullName evidence="2">Uncharacterized protein</fullName>
    </submittedName>
</protein>
<feature type="transmembrane region" description="Helical" evidence="1">
    <location>
        <begin position="31"/>
        <end position="52"/>
    </location>
</feature>
<keyword evidence="1" id="KW-1133">Transmembrane helix</keyword>
<reference evidence="3" key="1">
    <citation type="submission" date="2016-10" db="EMBL/GenBank/DDBJ databases">
        <authorList>
            <person name="Varghese N."/>
            <person name="Submissions S."/>
        </authorList>
    </citation>
    <scope>NUCLEOTIDE SEQUENCE [LARGE SCALE GENOMIC DNA]</scope>
    <source>
        <strain evidence="3">FP5</strain>
    </source>
</reference>
<feature type="transmembrane region" description="Helical" evidence="1">
    <location>
        <begin position="7"/>
        <end position="25"/>
    </location>
</feature>
<keyword evidence="3" id="KW-1185">Reference proteome</keyword>
<dbReference type="Proteomes" id="UP000198897">
    <property type="component" value="Unassembled WGS sequence"/>
</dbReference>
<keyword evidence="1" id="KW-0812">Transmembrane</keyword>
<gene>
    <name evidence="2" type="ORF">SAMN05216353_102125</name>
</gene>
<dbReference type="EMBL" id="FOOG01000002">
    <property type="protein sequence ID" value="SFF57868.1"/>
    <property type="molecule type" value="Genomic_DNA"/>
</dbReference>
<accession>A0A1I2JUV3</accession>
<proteinExistence type="predicted"/>
<keyword evidence="1" id="KW-0472">Membrane</keyword>